<organism evidence="1 2">
    <name type="scientific">Acinetobacter terrae</name>
    <dbReference type="NCBI Taxonomy" id="2731247"/>
    <lineage>
        <taxon>Bacteria</taxon>
        <taxon>Pseudomonadati</taxon>
        <taxon>Pseudomonadota</taxon>
        <taxon>Gammaproteobacteria</taxon>
        <taxon>Moraxellales</taxon>
        <taxon>Moraxellaceae</taxon>
        <taxon>Acinetobacter</taxon>
        <taxon>Acinetobacter Taxon 24</taxon>
    </lineage>
</organism>
<dbReference type="Proteomes" id="UP000291380">
    <property type="component" value="Unassembled WGS sequence"/>
</dbReference>
<dbReference type="EMBL" id="SJOA01000003">
    <property type="protein sequence ID" value="TCB60990.1"/>
    <property type="molecule type" value="Genomic_DNA"/>
</dbReference>
<reference evidence="1 2" key="1">
    <citation type="submission" date="2019-02" db="EMBL/GenBank/DDBJ databases">
        <title>High diversity of culturable Acinetobacter species in natural soil and water ecosystems.</title>
        <authorList>
            <person name="Radolfova-Krizova L."/>
            <person name="Nemec A."/>
        </authorList>
    </citation>
    <scope>NUCLEOTIDE SEQUENCE [LARGE SCALE GENOMIC DNA]</scope>
    <source>
        <strain evidence="1 2">ANC 4281</strain>
    </source>
</reference>
<name>A0A4R0EPF7_9GAMM</name>
<dbReference type="AlphaFoldDB" id="A0A4R0EPF7"/>
<comment type="caution">
    <text evidence="1">The sequence shown here is derived from an EMBL/GenBank/DDBJ whole genome shotgun (WGS) entry which is preliminary data.</text>
</comment>
<dbReference type="RefSeq" id="WP_131270659.1">
    <property type="nucleotide sequence ID" value="NZ_SJOA01000003.1"/>
</dbReference>
<evidence type="ECO:0000313" key="1">
    <source>
        <dbReference type="EMBL" id="TCB60990.1"/>
    </source>
</evidence>
<gene>
    <name evidence="1" type="ORF">E0H85_03840</name>
</gene>
<sequence length="66" mass="7318">MGESKASTEYQELKSNDVTGTATVVYDPSLETEIIQTQKHLDWIKTHYGTALTFTPKAVVHNGQAH</sequence>
<evidence type="ECO:0000313" key="2">
    <source>
        <dbReference type="Proteomes" id="UP000291380"/>
    </source>
</evidence>
<proteinExistence type="predicted"/>
<accession>A0A4R0EPF7</accession>
<protein>
    <submittedName>
        <fullName evidence="1">Uncharacterized protein</fullName>
    </submittedName>
</protein>